<proteinExistence type="predicted"/>
<comment type="caution">
    <text evidence="1">The sequence shown here is derived from an EMBL/GenBank/DDBJ whole genome shotgun (WGS) entry which is preliminary data.</text>
</comment>
<keyword evidence="2" id="KW-1185">Reference proteome</keyword>
<dbReference type="EMBL" id="JAMZMK010006431">
    <property type="protein sequence ID" value="KAI7748936.1"/>
    <property type="molecule type" value="Genomic_DNA"/>
</dbReference>
<organism evidence="1 2">
    <name type="scientific">Ambrosia artemisiifolia</name>
    <name type="common">Common ragweed</name>
    <dbReference type="NCBI Taxonomy" id="4212"/>
    <lineage>
        <taxon>Eukaryota</taxon>
        <taxon>Viridiplantae</taxon>
        <taxon>Streptophyta</taxon>
        <taxon>Embryophyta</taxon>
        <taxon>Tracheophyta</taxon>
        <taxon>Spermatophyta</taxon>
        <taxon>Magnoliopsida</taxon>
        <taxon>eudicotyledons</taxon>
        <taxon>Gunneridae</taxon>
        <taxon>Pentapetalae</taxon>
        <taxon>asterids</taxon>
        <taxon>campanulids</taxon>
        <taxon>Asterales</taxon>
        <taxon>Asteraceae</taxon>
        <taxon>Asteroideae</taxon>
        <taxon>Heliantheae alliance</taxon>
        <taxon>Heliantheae</taxon>
        <taxon>Ambrosia</taxon>
    </lineage>
</organism>
<evidence type="ECO:0000313" key="1">
    <source>
        <dbReference type="EMBL" id="KAI7748936.1"/>
    </source>
</evidence>
<dbReference type="Proteomes" id="UP001206925">
    <property type="component" value="Unassembled WGS sequence"/>
</dbReference>
<dbReference type="AlphaFoldDB" id="A0AAD5CV83"/>
<gene>
    <name evidence="1" type="ORF">M8C21_023510</name>
</gene>
<reference evidence="1" key="1">
    <citation type="submission" date="2022-06" db="EMBL/GenBank/DDBJ databases">
        <title>Uncovering the hologenomic basis of an extraordinary plant invasion.</title>
        <authorList>
            <person name="Bieker V.C."/>
            <person name="Martin M.D."/>
            <person name="Gilbert T."/>
            <person name="Hodgins K."/>
            <person name="Battlay P."/>
            <person name="Petersen B."/>
            <person name="Wilson J."/>
        </authorList>
    </citation>
    <scope>NUCLEOTIDE SEQUENCE</scope>
    <source>
        <strain evidence="1">AA19_3_7</strain>
        <tissue evidence="1">Leaf</tissue>
    </source>
</reference>
<sequence length="127" mass="14107">MASSLTLRKLITRKHLTRSINQLGPAVASASYRSLCFKPDHGYDHVVEVDRNKPFGRGVANAFRTAYYSLVDLGRLSPIRILGGALNWDKVSGGVRWKVRQTGEALLLTCDMSRLVGDMNVTETMKL</sequence>
<name>A0AAD5CV83_AMBAR</name>
<evidence type="ECO:0000313" key="2">
    <source>
        <dbReference type="Proteomes" id="UP001206925"/>
    </source>
</evidence>
<protein>
    <submittedName>
        <fullName evidence="1">Uncharacterized protein</fullName>
    </submittedName>
</protein>
<accession>A0AAD5CV83</accession>